<dbReference type="NCBIfam" id="TIGR00109">
    <property type="entry name" value="hemH"/>
    <property type="match status" value="1"/>
</dbReference>
<dbReference type="InterPro" id="IPR033659">
    <property type="entry name" value="Ferrochelatase_N"/>
</dbReference>
<evidence type="ECO:0000256" key="8">
    <source>
        <dbReference type="ARBA" id="ARBA00024536"/>
    </source>
</evidence>
<dbReference type="GO" id="GO:0046872">
    <property type="term" value="F:metal ion binding"/>
    <property type="evidence" value="ECO:0007669"/>
    <property type="project" value="UniProtKB-KW"/>
</dbReference>
<dbReference type="CDD" id="cd03411">
    <property type="entry name" value="Ferrochelatase_N"/>
    <property type="match status" value="1"/>
</dbReference>
<feature type="binding site" evidence="9">
    <location>
        <position position="272"/>
    </location>
    <ligand>
        <name>Fe(2+)</name>
        <dbReference type="ChEBI" id="CHEBI:29033"/>
    </ligand>
</feature>
<keyword evidence="4 9" id="KW-0408">Iron</keyword>
<dbReference type="Gene3D" id="3.40.50.1400">
    <property type="match status" value="2"/>
</dbReference>
<dbReference type="InterPro" id="IPR019772">
    <property type="entry name" value="Ferrochelatase_AS"/>
</dbReference>
<comment type="pathway">
    <text evidence="9 10">Porphyrin-containing compound metabolism; protoheme biosynthesis; protoheme from protoporphyrin-IX: step 1/1.</text>
</comment>
<dbReference type="OrthoDB" id="9809741at2"/>
<dbReference type="AlphaFoldDB" id="A0A0E3Z1V7"/>
<dbReference type="GO" id="GO:0004325">
    <property type="term" value="F:ferrochelatase activity"/>
    <property type="evidence" value="ECO:0007669"/>
    <property type="project" value="UniProtKB-UniRule"/>
</dbReference>
<dbReference type="RefSeq" id="WP_052631812.1">
    <property type="nucleotide sequence ID" value="NZ_CP011144.1"/>
</dbReference>
<evidence type="ECO:0000256" key="4">
    <source>
        <dbReference type="ARBA" id="ARBA00023004"/>
    </source>
</evidence>
<keyword evidence="2 9" id="KW-0963">Cytoplasm</keyword>
<keyword evidence="12" id="KW-1185">Reference proteome</keyword>
<dbReference type="EC" id="4.98.1.1" evidence="9 10"/>
<name>A0A0E3Z1V7_9GAMM</name>
<keyword evidence="6 9" id="KW-0456">Lyase</keyword>
<dbReference type="Proteomes" id="UP000033067">
    <property type="component" value="Chromosome"/>
</dbReference>
<keyword evidence="3 9" id="KW-0479">Metal-binding</keyword>
<evidence type="ECO:0000256" key="7">
    <source>
        <dbReference type="ARBA" id="ARBA00023244"/>
    </source>
</evidence>
<dbReference type="CDD" id="cd00419">
    <property type="entry name" value="Ferrochelatase_C"/>
    <property type="match status" value="1"/>
</dbReference>
<keyword evidence="5 9" id="KW-0350">Heme biosynthesis</keyword>
<dbReference type="InterPro" id="IPR033644">
    <property type="entry name" value="Ferrochelatase_C"/>
</dbReference>
<evidence type="ECO:0000313" key="11">
    <source>
        <dbReference type="EMBL" id="AKC86834.1"/>
    </source>
</evidence>
<dbReference type="PATRIC" id="fig|314722.6.peg.1882"/>
<dbReference type="InterPro" id="IPR001015">
    <property type="entry name" value="Ferrochelatase"/>
</dbReference>
<evidence type="ECO:0000256" key="3">
    <source>
        <dbReference type="ARBA" id="ARBA00022723"/>
    </source>
</evidence>
<evidence type="ECO:0000256" key="10">
    <source>
        <dbReference type="RuleBase" id="RU000607"/>
    </source>
</evidence>
<evidence type="ECO:0000256" key="9">
    <source>
        <dbReference type="HAMAP-Rule" id="MF_00323"/>
    </source>
</evidence>
<evidence type="ECO:0000256" key="2">
    <source>
        <dbReference type="ARBA" id="ARBA00022490"/>
    </source>
</evidence>
<dbReference type="SUPFAM" id="SSF53800">
    <property type="entry name" value="Chelatase"/>
    <property type="match status" value="1"/>
</dbReference>
<comment type="subcellular location">
    <subcellularLocation>
        <location evidence="9 10">Cytoplasm</location>
    </subcellularLocation>
</comment>
<accession>A0A0E3Z1V7</accession>
<dbReference type="HAMAP" id="MF_00323">
    <property type="entry name" value="Ferrochelatase"/>
    <property type="match status" value="1"/>
</dbReference>
<comment type="catalytic activity">
    <reaction evidence="9 10">
        <text>heme b + 2 H(+) = protoporphyrin IX + Fe(2+)</text>
        <dbReference type="Rhea" id="RHEA:22584"/>
        <dbReference type="ChEBI" id="CHEBI:15378"/>
        <dbReference type="ChEBI" id="CHEBI:29033"/>
        <dbReference type="ChEBI" id="CHEBI:57306"/>
        <dbReference type="ChEBI" id="CHEBI:60344"/>
        <dbReference type="EC" id="4.98.1.1"/>
    </reaction>
</comment>
<dbReference type="GO" id="GO:0005737">
    <property type="term" value="C:cytoplasm"/>
    <property type="evidence" value="ECO:0007669"/>
    <property type="project" value="UniProtKB-SubCell"/>
</dbReference>
<gene>
    <name evidence="9" type="primary">hemH</name>
    <name evidence="11" type="ORF">WQ53_08765</name>
</gene>
<dbReference type="UniPathway" id="UPA00252">
    <property type="reaction ID" value="UER00325"/>
</dbReference>
<dbReference type="Pfam" id="PF00762">
    <property type="entry name" value="Ferrochelatase"/>
    <property type="match status" value="1"/>
</dbReference>
<comment type="function">
    <text evidence="9 10">Catalyzes the ferrous insertion into protoporphyrin IX.</text>
</comment>
<comment type="similarity">
    <text evidence="1 9 10">Belongs to the ferrochelatase family.</text>
</comment>
<dbReference type="GO" id="GO:0006783">
    <property type="term" value="P:heme biosynthetic process"/>
    <property type="evidence" value="ECO:0007669"/>
    <property type="project" value="UniProtKB-UniRule"/>
</dbReference>
<evidence type="ECO:0000256" key="5">
    <source>
        <dbReference type="ARBA" id="ARBA00023133"/>
    </source>
</evidence>
<evidence type="ECO:0000313" key="12">
    <source>
        <dbReference type="Proteomes" id="UP000033067"/>
    </source>
</evidence>
<proteinExistence type="inferred from homology"/>
<organism evidence="11 12">
    <name type="scientific">Pseudoxanthomonas suwonensis</name>
    <dbReference type="NCBI Taxonomy" id="314722"/>
    <lineage>
        <taxon>Bacteria</taxon>
        <taxon>Pseudomonadati</taxon>
        <taxon>Pseudomonadota</taxon>
        <taxon>Gammaproteobacteria</taxon>
        <taxon>Lysobacterales</taxon>
        <taxon>Lysobacteraceae</taxon>
        <taxon>Pseudoxanthomonas</taxon>
    </lineage>
</organism>
<protein>
    <recommendedName>
        <fullName evidence="9 10">Ferrochelatase</fullName>
        <ecNumber evidence="9 10">4.98.1.1</ecNumber>
    </recommendedName>
    <alternativeName>
        <fullName evidence="9">Heme synthase</fullName>
    </alternativeName>
    <alternativeName>
        <fullName evidence="9">Protoheme ferro-lyase</fullName>
    </alternativeName>
</protein>
<dbReference type="EMBL" id="CP011144">
    <property type="protein sequence ID" value="AKC86834.1"/>
    <property type="molecule type" value="Genomic_DNA"/>
</dbReference>
<dbReference type="FunFam" id="3.40.50.1400:FF:000002">
    <property type="entry name" value="Ferrochelatase"/>
    <property type="match status" value="1"/>
</dbReference>
<reference evidence="11 12" key="1">
    <citation type="journal article" date="2015" name="Genome Announc.">
        <title>Complete Genome Sequence of Pseudoxanthomonas suwonensis Strain J1, a Cellulose-Degrading Bacterium Isolated from Leaf- and Wood-Enriched Soil.</title>
        <authorList>
            <person name="Hou L."/>
            <person name="Jiang J."/>
            <person name="Xu Z."/>
            <person name="Zhou Y."/>
            <person name="Leung F.C."/>
        </authorList>
    </citation>
    <scope>NUCLEOTIDE SEQUENCE [LARGE SCALE GENOMIC DNA]</scope>
    <source>
        <strain evidence="11 12">J1</strain>
    </source>
</reference>
<evidence type="ECO:0000256" key="6">
    <source>
        <dbReference type="ARBA" id="ARBA00023239"/>
    </source>
</evidence>
<feature type="binding site" evidence="9">
    <location>
        <position position="191"/>
    </location>
    <ligand>
        <name>Fe(2+)</name>
        <dbReference type="ChEBI" id="CHEBI:29033"/>
    </ligand>
</feature>
<comment type="catalytic activity">
    <reaction evidence="8">
        <text>Fe-coproporphyrin III + 2 H(+) = coproporphyrin III + Fe(2+)</text>
        <dbReference type="Rhea" id="RHEA:49572"/>
        <dbReference type="ChEBI" id="CHEBI:15378"/>
        <dbReference type="ChEBI" id="CHEBI:29033"/>
        <dbReference type="ChEBI" id="CHEBI:68438"/>
        <dbReference type="ChEBI" id="CHEBI:131725"/>
        <dbReference type="EC" id="4.99.1.9"/>
    </reaction>
    <physiologicalReaction direction="right-to-left" evidence="8">
        <dbReference type="Rhea" id="RHEA:49574"/>
    </physiologicalReaction>
</comment>
<dbReference type="PROSITE" id="PS00534">
    <property type="entry name" value="FERROCHELATASE"/>
    <property type="match status" value="1"/>
</dbReference>
<dbReference type="PANTHER" id="PTHR11108:SF1">
    <property type="entry name" value="FERROCHELATASE, MITOCHONDRIAL"/>
    <property type="match status" value="1"/>
</dbReference>
<dbReference type="KEGG" id="psuw:WQ53_08765"/>
<sequence>MPADSDTALLAVNLGTPDAPTASAVRRYLAEFLGDPRVVSIPPLLWKPLLYGLILPLRGPRSAANYAKVWMDEGSPLLVYTRRLAAALQERLPHWRVLPAMRYGSPALRATLRDLRAVGVRRLVVLPLYPQYSTTTTASVADLVAEETQGMDVTLIEDYSTDPGWVAAVADSIRRYRRQHGAGAHLLFSFHGLPQRVADAGDPYPQRCRDSAEAVAAVLGLAPEQWSLSYQSRFGRERWLEPSTVDVLDRLAAAGVRQVDVACPGFAVDCLETLEEVAMGLAEHFEARGGRLAYIPCLNDAPAHADALANLARCAAGSDA</sequence>
<evidence type="ECO:0000256" key="1">
    <source>
        <dbReference type="ARBA" id="ARBA00007718"/>
    </source>
</evidence>
<dbReference type="PANTHER" id="PTHR11108">
    <property type="entry name" value="FERROCHELATASE"/>
    <property type="match status" value="1"/>
</dbReference>
<keyword evidence="7 9" id="KW-0627">Porphyrin biosynthesis</keyword>